<feature type="compositionally biased region" description="Low complexity" evidence="3">
    <location>
        <begin position="263"/>
        <end position="275"/>
    </location>
</feature>
<evidence type="ECO:0000313" key="6">
    <source>
        <dbReference type="Proteomes" id="UP000323505"/>
    </source>
</evidence>
<keyword evidence="2" id="KW-0326">Glycosidase</keyword>
<feature type="domain" description="Inosine/uridine-preferring nucleoside hydrolase" evidence="4">
    <location>
        <begin position="443"/>
        <end position="748"/>
    </location>
</feature>
<evidence type="ECO:0000256" key="3">
    <source>
        <dbReference type="SAM" id="MobiDB-lite"/>
    </source>
</evidence>
<dbReference type="SUPFAM" id="SSF53590">
    <property type="entry name" value="Nucleoside hydrolase"/>
    <property type="match status" value="1"/>
</dbReference>
<feature type="compositionally biased region" description="Basic and acidic residues" evidence="3">
    <location>
        <begin position="246"/>
        <end position="261"/>
    </location>
</feature>
<accession>A0A5D3FZ14</accession>
<feature type="region of interest" description="Disordered" evidence="3">
    <location>
        <begin position="1"/>
        <end position="118"/>
    </location>
</feature>
<dbReference type="PANTHER" id="PTHR12304">
    <property type="entry name" value="INOSINE-URIDINE PREFERRING NUCLEOSIDE HYDROLASE"/>
    <property type="match status" value="1"/>
</dbReference>
<evidence type="ECO:0000256" key="2">
    <source>
        <dbReference type="ARBA" id="ARBA00023295"/>
    </source>
</evidence>
<feature type="region of interest" description="Disordered" evidence="3">
    <location>
        <begin position="534"/>
        <end position="553"/>
    </location>
</feature>
<feature type="compositionally biased region" description="Basic residues" evidence="3">
    <location>
        <begin position="163"/>
        <end position="177"/>
    </location>
</feature>
<feature type="compositionally biased region" description="Basic and acidic residues" evidence="3">
    <location>
        <begin position="393"/>
        <end position="402"/>
    </location>
</feature>
<evidence type="ECO:0000256" key="1">
    <source>
        <dbReference type="ARBA" id="ARBA00022801"/>
    </source>
</evidence>
<name>A0A5D3FZ14_9ACTN</name>
<dbReference type="PANTHER" id="PTHR12304:SF46">
    <property type="entry name" value="INOSINE-ADENOSINE-GUANOSINE-NUCLEOSIDE HYDROLASE"/>
    <property type="match status" value="1"/>
</dbReference>
<dbReference type="InterPro" id="IPR023186">
    <property type="entry name" value="IUNH"/>
</dbReference>
<gene>
    <name evidence="5" type="ORF">FXF68_06920</name>
</gene>
<dbReference type="GO" id="GO:0005829">
    <property type="term" value="C:cytosol"/>
    <property type="evidence" value="ECO:0007669"/>
    <property type="project" value="TreeGrafter"/>
</dbReference>
<dbReference type="EMBL" id="VSRQ01000001">
    <property type="protein sequence ID" value="TYK53423.1"/>
    <property type="molecule type" value="Genomic_DNA"/>
</dbReference>
<feature type="compositionally biased region" description="Low complexity" evidence="3">
    <location>
        <begin position="282"/>
        <end position="294"/>
    </location>
</feature>
<evidence type="ECO:0000313" key="5">
    <source>
        <dbReference type="EMBL" id="TYK53423.1"/>
    </source>
</evidence>
<comment type="caution">
    <text evidence="5">The sequence shown here is derived from an EMBL/GenBank/DDBJ whole genome shotgun (WGS) entry which is preliminary data.</text>
</comment>
<dbReference type="Proteomes" id="UP000323505">
    <property type="component" value="Unassembled WGS sequence"/>
</dbReference>
<organism evidence="5 6">
    <name type="scientific">Actinomadura decatromicini</name>
    <dbReference type="NCBI Taxonomy" id="2604572"/>
    <lineage>
        <taxon>Bacteria</taxon>
        <taxon>Bacillati</taxon>
        <taxon>Actinomycetota</taxon>
        <taxon>Actinomycetes</taxon>
        <taxon>Streptosporangiales</taxon>
        <taxon>Thermomonosporaceae</taxon>
        <taxon>Actinomadura</taxon>
    </lineage>
</organism>
<dbReference type="InterPro" id="IPR001910">
    <property type="entry name" value="Inosine/uridine_hydrolase_dom"/>
</dbReference>
<sequence length="771" mass="84981">MAADRRGPGRCAAAQRSPRRPRHDGERPARPAAHRRPVQRTAADLPRRPRLTATPGAPAPPHLHLSRLRQPPSALRAGFLRRLPRGQRPADRPGRGQRPPQRRRTAGRLALRPPRRRDARRLQFAAAADPVHRPGLPLVADRNVSALPGGPEIPALAAEHRPPGRRHLRRAPARRGSRPAVRLPRPDHRQPPRVRQRRGPRRGHRVHPDRRSADVPRRQRLLLGRGADRRRPASHRGTAPRRRRLVERPGRRGHHDGERAARRPVVAVRPAAPGSSRRRVRGPGLAAGERIPAAARRRPPGLRLRLRRRPRRGRRRVRPRAGRRRRGRDRQLPPRPAPPRHGAPRHLGRTPPAAFPGSRRLEGGGHARRGTRRHGPAPPARRRRRLLRRLRHLDRQRDLEPRRQRRGHDHQERAGPLPPRSRATTGPTPRRPPRPRRTTVTLVYLDHDGGLDDLAALRLLLSYEHVTLVGVAVTPADCLLEPALSVTAKMLRLAGRDDLRPAPGIIEGRNPFPLAWRVDCLRVDRLPILNAAPAPGRGARDARRPGGGRPSLPAHKDLARKVLAAPEPVTVVCTGPLSNLARGLDEHPEIEAGIREVVIMGGAVDVAGNVDRPGHDGSAEWNLYWDPDAADRVWRSTLPVTLYPLDATDLVPVTSDLVDDLTRAAGPSDAAELVATLWAMTFGTWECTGLPYCCWDTLTASHLGGEDICRFETIDTAIVTSGPSQGRVVRGGGRTVKVAVAADPDAFARHVISTLAGVGARPAPIGAGPNP</sequence>
<dbReference type="AlphaFoldDB" id="A0A5D3FZ14"/>
<dbReference type="Pfam" id="PF01156">
    <property type="entry name" value="IU_nuc_hydro"/>
    <property type="match status" value="1"/>
</dbReference>
<feature type="compositionally biased region" description="Basic residues" evidence="3">
    <location>
        <begin position="232"/>
        <end position="245"/>
    </location>
</feature>
<keyword evidence="6" id="KW-1185">Reference proteome</keyword>
<dbReference type="GO" id="GO:0008477">
    <property type="term" value="F:purine nucleosidase activity"/>
    <property type="evidence" value="ECO:0007669"/>
    <property type="project" value="TreeGrafter"/>
</dbReference>
<protein>
    <recommendedName>
        <fullName evidence="4">Inosine/uridine-preferring nucleoside hydrolase domain-containing protein</fullName>
    </recommendedName>
</protein>
<reference evidence="5 6" key="1">
    <citation type="submission" date="2019-08" db="EMBL/GenBank/DDBJ databases">
        <title>Actinomadura sp. nov. CYP1-5 isolated from mountain soil.</title>
        <authorList>
            <person name="Songsumanus A."/>
            <person name="Kuncharoen N."/>
            <person name="Kudo T."/>
            <person name="Yuki M."/>
            <person name="Igarashi Y."/>
            <person name="Tanasupawat S."/>
        </authorList>
    </citation>
    <scope>NUCLEOTIDE SEQUENCE [LARGE SCALE GENOMIC DNA]</scope>
    <source>
        <strain evidence="5 6">CYP1-5</strain>
    </source>
</reference>
<proteinExistence type="predicted"/>
<dbReference type="Gene3D" id="3.90.245.10">
    <property type="entry name" value="Ribonucleoside hydrolase-like"/>
    <property type="match status" value="1"/>
</dbReference>
<feature type="compositionally biased region" description="Basic residues" evidence="3">
    <location>
        <begin position="295"/>
        <end position="328"/>
    </location>
</feature>
<feature type="compositionally biased region" description="Basic residues" evidence="3">
    <location>
        <begin position="366"/>
        <end position="392"/>
    </location>
</feature>
<dbReference type="GO" id="GO:0006152">
    <property type="term" value="P:purine nucleoside catabolic process"/>
    <property type="evidence" value="ECO:0007669"/>
    <property type="project" value="TreeGrafter"/>
</dbReference>
<evidence type="ECO:0000259" key="4">
    <source>
        <dbReference type="Pfam" id="PF01156"/>
    </source>
</evidence>
<feature type="region of interest" description="Disordered" evidence="3">
    <location>
        <begin position="150"/>
        <end position="438"/>
    </location>
</feature>
<keyword evidence="1" id="KW-0378">Hydrolase</keyword>
<feature type="compositionally biased region" description="Basic residues" evidence="3">
    <location>
        <begin position="191"/>
        <end position="208"/>
    </location>
</feature>
<dbReference type="InterPro" id="IPR036452">
    <property type="entry name" value="Ribo_hydro-like"/>
</dbReference>